<dbReference type="OrthoDB" id="4088875at2759"/>
<dbReference type="Proteomes" id="UP000697127">
    <property type="component" value="Unassembled WGS sequence"/>
</dbReference>
<feature type="compositionally biased region" description="Low complexity" evidence="1">
    <location>
        <begin position="156"/>
        <end position="168"/>
    </location>
</feature>
<reference evidence="3" key="1">
    <citation type="submission" date="2020-11" db="EMBL/GenBank/DDBJ databases">
        <title>Kefir isolates.</title>
        <authorList>
            <person name="Marcisauskas S."/>
            <person name="Kim Y."/>
            <person name="Blasche S."/>
        </authorList>
    </citation>
    <scope>NUCLEOTIDE SEQUENCE</scope>
    <source>
        <strain evidence="3">Olga-1</strain>
    </source>
</reference>
<sequence>MPAINLSVNECNDSSFQLNSHTSKSSNFNSDLRKLVNGINNELKKRDLWYNDDSDPARYAFFAFFIAGIIIFLIMICLANARRMKEGRTPLISSYLAPPSYNQSQVAYEGQTTTNLPTYTPNANVNQDVGFYDKNGNFIPTKVESQDGIIQDDDNNNNNNTYSNENRNGSIELTDTSDNGINTLNNQSNPFSHDTTTSNLPSQAHTDSNINDAQLSDMVYKRPDAPPPTKTYNLPYTAVGSSNNNIDDEELPPYETPETPVKSHYKS</sequence>
<dbReference type="EMBL" id="PUHW01000003">
    <property type="protein sequence ID" value="KAG0691314.1"/>
    <property type="molecule type" value="Genomic_DNA"/>
</dbReference>
<evidence type="ECO:0000256" key="2">
    <source>
        <dbReference type="SAM" id="Phobius"/>
    </source>
</evidence>
<name>A0A9P6WQ92_9ASCO</name>
<dbReference type="PANTHER" id="PTHR28187:SF1">
    <property type="entry name" value="PROTEIN RCR1-RELATED"/>
    <property type="match status" value="1"/>
</dbReference>
<keyword evidence="2" id="KW-0472">Membrane</keyword>
<evidence type="ECO:0000313" key="4">
    <source>
        <dbReference type="Proteomes" id="UP000697127"/>
    </source>
</evidence>
<protein>
    <submittedName>
        <fullName evidence="3">Uncharacterized protein</fullName>
    </submittedName>
</protein>
<evidence type="ECO:0000256" key="1">
    <source>
        <dbReference type="SAM" id="MobiDB-lite"/>
    </source>
</evidence>
<dbReference type="GO" id="GO:0016192">
    <property type="term" value="P:vesicle-mediated transport"/>
    <property type="evidence" value="ECO:0007669"/>
    <property type="project" value="TreeGrafter"/>
</dbReference>
<dbReference type="AlphaFoldDB" id="A0A9P6WQ92"/>
<dbReference type="Pfam" id="PF12273">
    <property type="entry name" value="RCR"/>
    <property type="match status" value="1"/>
</dbReference>
<feature type="region of interest" description="Disordered" evidence="1">
    <location>
        <begin position="147"/>
        <end position="208"/>
    </location>
</feature>
<dbReference type="PANTHER" id="PTHR28187">
    <property type="entry name" value="PROTEIN RCR1-RELATED"/>
    <property type="match status" value="1"/>
</dbReference>
<accession>A0A9P6WQ92</accession>
<feature type="compositionally biased region" description="Polar residues" evidence="1">
    <location>
        <begin position="169"/>
        <end position="208"/>
    </location>
</feature>
<keyword evidence="2" id="KW-0812">Transmembrane</keyword>
<feature type="compositionally biased region" description="Polar residues" evidence="1">
    <location>
        <begin position="230"/>
        <end position="245"/>
    </location>
</feature>
<gene>
    <name evidence="3" type="ORF">C6P40_002705</name>
</gene>
<evidence type="ECO:0000313" key="3">
    <source>
        <dbReference type="EMBL" id="KAG0691314.1"/>
    </source>
</evidence>
<proteinExistence type="predicted"/>
<organism evidence="3 4">
    <name type="scientific">Pichia californica</name>
    <dbReference type="NCBI Taxonomy" id="460514"/>
    <lineage>
        <taxon>Eukaryota</taxon>
        <taxon>Fungi</taxon>
        <taxon>Dikarya</taxon>
        <taxon>Ascomycota</taxon>
        <taxon>Saccharomycotina</taxon>
        <taxon>Pichiomycetes</taxon>
        <taxon>Pichiales</taxon>
        <taxon>Pichiaceae</taxon>
        <taxon>Pichia</taxon>
    </lineage>
</organism>
<keyword evidence="2" id="KW-1133">Transmembrane helix</keyword>
<feature type="transmembrane region" description="Helical" evidence="2">
    <location>
        <begin position="59"/>
        <end position="79"/>
    </location>
</feature>
<comment type="caution">
    <text evidence="3">The sequence shown here is derived from an EMBL/GenBank/DDBJ whole genome shotgun (WGS) entry which is preliminary data.</text>
</comment>
<keyword evidence="4" id="KW-1185">Reference proteome</keyword>
<dbReference type="InterPro" id="IPR020999">
    <property type="entry name" value="Chitin_synth_reg_RCR"/>
</dbReference>
<feature type="region of interest" description="Disordered" evidence="1">
    <location>
        <begin position="223"/>
        <end position="267"/>
    </location>
</feature>